<organism evidence="1 2">
    <name type="scientific">Candidatus Coprosoma intestinipullorum</name>
    <dbReference type="NCBI Taxonomy" id="2840752"/>
    <lineage>
        <taxon>Bacteria</taxon>
        <taxon>Bacillati</taxon>
        <taxon>Bacillota</taxon>
        <taxon>Bacillota incertae sedis</taxon>
        <taxon>Candidatus Coprosoma</taxon>
    </lineage>
</organism>
<reference evidence="1" key="2">
    <citation type="journal article" date="2021" name="PeerJ">
        <title>Extensive microbial diversity within the chicken gut microbiome revealed by metagenomics and culture.</title>
        <authorList>
            <person name="Gilroy R."/>
            <person name="Ravi A."/>
            <person name="Getino M."/>
            <person name="Pursley I."/>
            <person name="Horton D.L."/>
            <person name="Alikhan N.F."/>
            <person name="Baker D."/>
            <person name="Gharbi K."/>
            <person name="Hall N."/>
            <person name="Watson M."/>
            <person name="Adriaenssens E.M."/>
            <person name="Foster-Nyarko E."/>
            <person name="Jarju S."/>
            <person name="Secka A."/>
            <person name="Antonio M."/>
            <person name="Oren A."/>
            <person name="Chaudhuri R.R."/>
            <person name="La Ragione R."/>
            <person name="Hildebrand F."/>
            <person name="Pallen M.J."/>
        </authorList>
    </citation>
    <scope>NUCLEOTIDE SEQUENCE</scope>
    <source>
        <strain evidence="1">CHK147-3167</strain>
    </source>
</reference>
<comment type="caution">
    <text evidence="1">The sequence shown here is derived from an EMBL/GenBank/DDBJ whole genome shotgun (WGS) entry which is preliminary data.</text>
</comment>
<dbReference type="SUPFAM" id="SSF56112">
    <property type="entry name" value="Protein kinase-like (PK-like)"/>
    <property type="match status" value="1"/>
</dbReference>
<dbReference type="InterPro" id="IPR011009">
    <property type="entry name" value="Kinase-like_dom_sf"/>
</dbReference>
<dbReference type="EMBL" id="DVFV01000043">
    <property type="protein sequence ID" value="HIQ90466.1"/>
    <property type="molecule type" value="Genomic_DNA"/>
</dbReference>
<sequence length="256" mass="30278">MERINKNDLDLSSMVSEGEEGYVYSDGEFAYKIFKTKNLKTLNNKEDKLDVLNEIDIDNVVKPLFGIYDKNKLCGYAMKYIDANNLFMMTKFNKMYNDNVYLDIFYIQIEYISKLLKEIHSSKYKLVVGDINSNNIIFDKEFLPYFIDVDSWQVGKLNNDGYAYFYAQYIFNRNMSFMKLNEDTDRLCLMLLSLIMPFENRCLDDISTDEFDEKCEDIEGLSALHDYFIMLKEENERMPEVPYVGDVLEKSLKIER</sequence>
<dbReference type="Proteomes" id="UP000886786">
    <property type="component" value="Unassembled WGS sequence"/>
</dbReference>
<gene>
    <name evidence="1" type="ORF">IAB27_02410</name>
</gene>
<proteinExistence type="predicted"/>
<dbReference type="AlphaFoldDB" id="A0A9D1CZJ3"/>
<name>A0A9D1CZJ3_9FIRM</name>
<evidence type="ECO:0008006" key="3">
    <source>
        <dbReference type="Google" id="ProtNLM"/>
    </source>
</evidence>
<accession>A0A9D1CZJ3</accession>
<protein>
    <recommendedName>
        <fullName evidence="3">Protein kinase domain-containing protein</fullName>
    </recommendedName>
</protein>
<evidence type="ECO:0000313" key="2">
    <source>
        <dbReference type="Proteomes" id="UP000886786"/>
    </source>
</evidence>
<evidence type="ECO:0000313" key="1">
    <source>
        <dbReference type="EMBL" id="HIQ90466.1"/>
    </source>
</evidence>
<reference evidence="1" key="1">
    <citation type="submission" date="2020-10" db="EMBL/GenBank/DDBJ databases">
        <authorList>
            <person name="Gilroy R."/>
        </authorList>
    </citation>
    <scope>NUCLEOTIDE SEQUENCE</scope>
    <source>
        <strain evidence="1">CHK147-3167</strain>
    </source>
</reference>
<dbReference type="Gene3D" id="1.10.510.10">
    <property type="entry name" value="Transferase(Phosphotransferase) domain 1"/>
    <property type="match status" value="1"/>
</dbReference>